<dbReference type="Proteomes" id="UP000030676">
    <property type="component" value="Unassembled WGS sequence"/>
</dbReference>
<organism evidence="1">
    <name type="scientific">Fusarium oxysporum f. sp. conglutinans race 2 54008</name>
    <dbReference type="NCBI Taxonomy" id="1089457"/>
    <lineage>
        <taxon>Eukaryota</taxon>
        <taxon>Fungi</taxon>
        <taxon>Dikarya</taxon>
        <taxon>Ascomycota</taxon>
        <taxon>Pezizomycotina</taxon>
        <taxon>Sordariomycetes</taxon>
        <taxon>Hypocreomycetidae</taxon>
        <taxon>Hypocreales</taxon>
        <taxon>Nectriaceae</taxon>
        <taxon>Fusarium</taxon>
        <taxon>Fusarium oxysporum species complex</taxon>
    </lineage>
</organism>
<sequence>MVAIWERRDTRSSSVLERRGPGAPSFLYLSVLVCKVFIFNIY</sequence>
<proteinExistence type="predicted"/>
<reference evidence="1" key="2">
    <citation type="submission" date="2014-03" db="EMBL/GenBank/DDBJ databases">
        <title>The Genome Annotation of Fusarium oxysporum PHW808.</title>
        <authorList>
            <consortium name="The Broad Institute Genomics Platform"/>
            <person name="Ma L.-J."/>
            <person name="Corby-Kistler H."/>
            <person name="Broz K."/>
            <person name="Gale L.R."/>
            <person name="Jonkers W."/>
            <person name="O'Donnell K."/>
            <person name="Ploetz R."/>
            <person name="Steinberg C."/>
            <person name="Schwartz D.C."/>
            <person name="VanEtten H."/>
            <person name="Zhou S."/>
            <person name="Young S.K."/>
            <person name="Zeng Q."/>
            <person name="Gargeya S."/>
            <person name="Fitzgerald M."/>
            <person name="Abouelleil A."/>
            <person name="Alvarado L."/>
            <person name="Chapman S.B."/>
            <person name="Gainer-Dewar J."/>
            <person name="Goldberg J."/>
            <person name="Griggs A."/>
            <person name="Gujja S."/>
            <person name="Hansen M."/>
            <person name="Howarth C."/>
            <person name="Imamovic A."/>
            <person name="Ireland A."/>
            <person name="Larimer J."/>
            <person name="McCowan C."/>
            <person name="Murphy C."/>
            <person name="Pearson M."/>
            <person name="Poon T.W."/>
            <person name="Priest M."/>
            <person name="Roberts A."/>
            <person name="Saif S."/>
            <person name="Shea T."/>
            <person name="Sykes S."/>
            <person name="Wortman J."/>
            <person name="Nusbaum C."/>
            <person name="Birren B."/>
        </authorList>
    </citation>
    <scope>NUCLEOTIDE SEQUENCE</scope>
    <source>
        <strain evidence="1">54008</strain>
    </source>
</reference>
<evidence type="ECO:0000313" key="1">
    <source>
        <dbReference type="EMBL" id="EXL65698.1"/>
    </source>
</evidence>
<reference evidence="1" key="1">
    <citation type="submission" date="2011-11" db="EMBL/GenBank/DDBJ databases">
        <title>The Genome Sequence of Fusarium oxysporum PHW808.</title>
        <authorList>
            <consortium name="The Broad Institute Genome Sequencing Platform"/>
            <person name="Ma L.-J."/>
            <person name="Gale L.R."/>
            <person name="Schwartz D.C."/>
            <person name="Zhou S."/>
            <person name="Corby-Kistler H."/>
            <person name="Young S.K."/>
            <person name="Zeng Q."/>
            <person name="Gargeya S."/>
            <person name="Fitzgerald M."/>
            <person name="Haas B."/>
            <person name="Abouelleil A."/>
            <person name="Alvarado L."/>
            <person name="Arachchi H.M."/>
            <person name="Berlin A."/>
            <person name="Brown A."/>
            <person name="Chapman S.B."/>
            <person name="Chen Z."/>
            <person name="Dunbar C."/>
            <person name="Freedman E."/>
            <person name="Gearin G."/>
            <person name="Goldberg J."/>
            <person name="Griggs A."/>
            <person name="Gujja S."/>
            <person name="Heiman D."/>
            <person name="Howarth C."/>
            <person name="Larson L."/>
            <person name="Lui A."/>
            <person name="MacDonald P.J.P."/>
            <person name="Montmayeur A."/>
            <person name="Murphy C."/>
            <person name="Neiman D."/>
            <person name="Pearson M."/>
            <person name="Priest M."/>
            <person name="Roberts A."/>
            <person name="Saif S."/>
            <person name="Shea T."/>
            <person name="Shenoy N."/>
            <person name="Sisk P."/>
            <person name="Stolte C."/>
            <person name="Sykes S."/>
            <person name="Wortman J."/>
            <person name="Nusbaum C."/>
            <person name="Birren B."/>
        </authorList>
    </citation>
    <scope>NUCLEOTIDE SEQUENCE [LARGE SCALE GENOMIC DNA]</scope>
    <source>
        <strain evidence="1">54008</strain>
    </source>
</reference>
<dbReference type="HOGENOM" id="CLU_3260611_0_0_1"/>
<protein>
    <submittedName>
        <fullName evidence="1">Uncharacterized protein</fullName>
    </submittedName>
</protein>
<dbReference type="EMBL" id="KK033570">
    <property type="protein sequence ID" value="EXL65698.1"/>
    <property type="molecule type" value="Genomic_DNA"/>
</dbReference>
<dbReference type="AlphaFoldDB" id="X0GQV0"/>
<name>X0GQV0_FUSOX</name>
<accession>X0GQV0</accession>
<gene>
    <name evidence="1" type="ORF">FOPG_18082</name>
</gene>